<dbReference type="OrthoDB" id="47172at2759"/>
<dbReference type="SUPFAM" id="SSF51197">
    <property type="entry name" value="Clavaminate synthase-like"/>
    <property type="match status" value="1"/>
</dbReference>
<sequence length="586" mass="65553">MAQGRQGSSLTIDGFMAAPTHHQDHLHPPTGSSRWPSPATSTSQSPHFLAAFLSPSLLFALISAHPPLVSIDFLLPPATPSALMVEFVDGTFWCSITLQLQKCDPDDPIHKCFPNGMGKSVLDQADNLFNLADKKLHTFPFKDVQPCWFRLYTDTSIAKVLELLGLTSPSLQDSSLSESLKIHLDKIVSILDMALIMAGGLRREQMIHDILARLQAVSVSEEEEKEHPRKKRRVDHEPGSNHVPDSHLPADNVSIPTILFPILQMDQPPLTKFSHHIQQIRQPVVLTNIMNHWPALEKWRRTSFWLDATIGGRRLVPVEVGRSYVDDDWSQKIVPFQDFFSLYILQSTDRGSSAVTGENDQTGYLAQHDLFKQIPALRKDIATPDYCYLDAPPAEPDTPVALSKARESMKKTSHPNTIPPETRDPPDDAAADETGLGDDPQTNIWFGPAWTISPLHHDPYHNILCQVVGKKYIRLYSPQHSKKLLPRREDEPAPHVSSAGNAECTNGDVNDGEQRCETIDMSNTSQVDIAAMETSPLEDWDEVYPGINQVPYVECVLEAGQALYIPIGWWHYVRSCSVGISVSFWW</sequence>
<gene>
    <name evidence="3" type="ORF">Z519_05370</name>
</gene>
<accession>A0A0D2IB68</accession>
<dbReference type="AlphaFoldDB" id="A0A0D2IB68"/>
<name>A0A0D2IB68_CLAB1</name>
<dbReference type="PANTHER" id="PTHR12461">
    <property type="entry name" value="HYPOXIA-INDUCIBLE FACTOR 1 ALPHA INHIBITOR-RELATED"/>
    <property type="match status" value="1"/>
</dbReference>
<feature type="region of interest" description="Disordered" evidence="1">
    <location>
        <begin position="397"/>
        <end position="442"/>
    </location>
</feature>
<feature type="compositionally biased region" description="Polar residues" evidence="1">
    <location>
        <begin position="498"/>
        <end position="508"/>
    </location>
</feature>
<feature type="domain" description="JmjC" evidence="2">
    <location>
        <begin position="392"/>
        <end position="586"/>
    </location>
</feature>
<reference evidence="3" key="1">
    <citation type="submission" date="2015-01" db="EMBL/GenBank/DDBJ databases">
        <title>The Genome Sequence of Cladophialophora bantiana CBS 173.52.</title>
        <authorList>
            <consortium name="The Broad Institute Genomics Platform"/>
            <person name="Cuomo C."/>
            <person name="de Hoog S."/>
            <person name="Gorbushina A."/>
            <person name="Stielow B."/>
            <person name="Teixiera M."/>
            <person name="Abouelleil A."/>
            <person name="Chapman S.B."/>
            <person name="Priest M."/>
            <person name="Young S.K."/>
            <person name="Wortman J."/>
            <person name="Nusbaum C."/>
            <person name="Birren B."/>
        </authorList>
    </citation>
    <scope>NUCLEOTIDE SEQUENCE [LARGE SCALE GENOMIC DNA]</scope>
    <source>
        <strain evidence="3">CBS 173.52</strain>
    </source>
</reference>
<dbReference type="VEuPathDB" id="FungiDB:Z519_05370"/>
<dbReference type="GeneID" id="27698298"/>
<feature type="region of interest" description="Disordered" evidence="1">
    <location>
        <begin position="21"/>
        <end position="41"/>
    </location>
</feature>
<proteinExistence type="predicted"/>
<dbReference type="HOGENOM" id="CLU_016785_0_0_1"/>
<evidence type="ECO:0000313" key="3">
    <source>
        <dbReference type="EMBL" id="KIW94054.1"/>
    </source>
</evidence>
<dbReference type="InterPro" id="IPR041667">
    <property type="entry name" value="Cupin_8"/>
</dbReference>
<evidence type="ECO:0000259" key="2">
    <source>
        <dbReference type="PROSITE" id="PS51184"/>
    </source>
</evidence>
<dbReference type="Gene3D" id="2.60.120.650">
    <property type="entry name" value="Cupin"/>
    <property type="match status" value="1"/>
</dbReference>
<evidence type="ECO:0000313" key="4">
    <source>
        <dbReference type="Proteomes" id="UP000053789"/>
    </source>
</evidence>
<dbReference type="PROSITE" id="PS51184">
    <property type="entry name" value="JMJC"/>
    <property type="match status" value="1"/>
</dbReference>
<keyword evidence="4" id="KW-1185">Reference proteome</keyword>
<dbReference type="SMART" id="SM00558">
    <property type="entry name" value="JmjC"/>
    <property type="match status" value="1"/>
</dbReference>
<dbReference type="Pfam" id="PF13621">
    <property type="entry name" value="Cupin_8"/>
    <property type="match status" value="1"/>
</dbReference>
<feature type="region of interest" description="Disordered" evidence="1">
    <location>
        <begin position="483"/>
        <end position="512"/>
    </location>
</feature>
<dbReference type="PANTHER" id="PTHR12461:SF101">
    <property type="entry name" value="TRNA WYBUTOSINE-SYNTHESIZING PROTEIN 4"/>
    <property type="match status" value="1"/>
</dbReference>
<organism evidence="3 4">
    <name type="scientific">Cladophialophora bantiana (strain ATCC 10958 / CBS 173.52 / CDC B-1940 / NIH 8579)</name>
    <name type="common">Xylohypha bantiana</name>
    <dbReference type="NCBI Taxonomy" id="1442370"/>
    <lineage>
        <taxon>Eukaryota</taxon>
        <taxon>Fungi</taxon>
        <taxon>Dikarya</taxon>
        <taxon>Ascomycota</taxon>
        <taxon>Pezizomycotina</taxon>
        <taxon>Eurotiomycetes</taxon>
        <taxon>Chaetothyriomycetidae</taxon>
        <taxon>Chaetothyriales</taxon>
        <taxon>Herpotrichiellaceae</taxon>
        <taxon>Cladophialophora</taxon>
    </lineage>
</organism>
<dbReference type="RefSeq" id="XP_016620723.1">
    <property type="nucleotide sequence ID" value="XM_016763110.1"/>
</dbReference>
<evidence type="ECO:0000256" key="1">
    <source>
        <dbReference type="SAM" id="MobiDB-lite"/>
    </source>
</evidence>
<dbReference type="Proteomes" id="UP000053789">
    <property type="component" value="Unassembled WGS sequence"/>
</dbReference>
<feature type="region of interest" description="Disordered" evidence="1">
    <location>
        <begin position="221"/>
        <end position="250"/>
    </location>
</feature>
<dbReference type="EMBL" id="KN846986">
    <property type="protein sequence ID" value="KIW94054.1"/>
    <property type="molecule type" value="Genomic_DNA"/>
</dbReference>
<dbReference type="InterPro" id="IPR003347">
    <property type="entry name" value="JmjC_dom"/>
</dbReference>
<feature type="compositionally biased region" description="Polar residues" evidence="1">
    <location>
        <begin position="30"/>
        <end position="41"/>
    </location>
</feature>
<protein>
    <recommendedName>
        <fullName evidence="2">JmjC domain-containing protein</fullName>
    </recommendedName>
</protein>